<dbReference type="InterPro" id="IPR036812">
    <property type="entry name" value="NAD(P)_OxRdtase_dom_sf"/>
</dbReference>
<dbReference type="InterPro" id="IPR020471">
    <property type="entry name" value="AKR"/>
</dbReference>
<dbReference type="InterPro" id="IPR023210">
    <property type="entry name" value="NADP_OxRdtase_dom"/>
</dbReference>
<dbReference type="AlphaFoldDB" id="A0A7X6RJF9"/>
<dbReference type="GO" id="GO:0016491">
    <property type="term" value="F:oxidoreductase activity"/>
    <property type="evidence" value="ECO:0007669"/>
    <property type="project" value="InterPro"/>
</dbReference>
<proteinExistence type="predicted"/>
<evidence type="ECO:0000259" key="1">
    <source>
        <dbReference type="Pfam" id="PF00248"/>
    </source>
</evidence>
<feature type="domain" description="NADP-dependent oxidoreductase" evidence="1">
    <location>
        <begin position="12"/>
        <end position="330"/>
    </location>
</feature>
<dbReference type="PANTHER" id="PTHR42686:SF1">
    <property type="entry name" value="GH17980P-RELATED"/>
    <property type="match status" value="1"/>
</dbReference>
<sequence>MLGSSGIEVSAIGAGCWAIGGPDTNLGLPMGWGRVEESAAIAGLERAWELGVTLYDTADVYGHGRSERLLGRLVSQVPRDRIQLVSKVGYFAGTAAHGYDAGHMRRQLEQTLNNLDTTWLDVYFFHHSEFGPNDERLELAIEAMRGFQQEGLIRAIGMRGPHRYAPERLSVGPKADKEARFRELFDRIAPQVLAVRDNLLTPQDRSNSIFTFADSHGCGVLINKPLSQGLLTGTYDPARPRVFGPQDHRSRKRWFSPAALAVISDGLDQVRTLVGPDNEDLIRIAVWSCLTRSENAAVLVGFSNPAQVATNISAVGARPDDVVITRVRAIMADVQRRLDAEGEVFVDEQPVGARP</sequence>
<dbReference type="EMBL" id="JAAXPE010000019">
    <property type="protein sequence ID" value="NKY87544.1"/>
    <property type="molecule type" value="Genomic_DNA"/>
</dbReference>
<dbReference type="Proteomes" id="UP000523447">
    <property type="component" value="Unassembled WGS sequence"/>
</dbReference>
<dbReference type="Gene3D" id="3.20.20.100">
    <property type="entry name" value="NADP-dependent oxidoreductase domain"/>
    <property type="match status" value="1"/>
</dbReference>
<dbReference type="PANTHER" id="PTHR42686">
    <property type="entry name" value="GH17980P-RELATED"/>
    <property type="match status" value="1"/>
</dbReference>
<name>A0A7X6RJF9_9NOCA</name>
<keyword evidence="3" id="KW-1185">Reference proteome</keyword>
<comment type="caution">
    <text evidence="2">The sequence shown here is derived from an EMBL/GenBank/DDBJ whole genome shotgun (WGS) entry which is preliminary data.</text>
</comment>
<evidence type="ECO:0000313" key="3">
    <source>
        <dbReference type="Proteomes" id="UP000523447"/>
    </source>
</evidence>
<evidence type="ECO:0000313" key="2">
    <source>
        <dbReference type="EMBL" id="NKY87544.1"/>
    </source>
</evidence>
<protein>
    <submittedName>
        <fullName evidence="2">Aldo/keto reductase</fullName>
    </submittedName>
</protein>
<dbReference type="Pfam" id="PF00248">
    <property type="entry name" value="Aldo_ket_red"/>
    <property type="match status" value="1"/>
</dbReference>
<gene>
    <name evidence="2" type="ORF">HGA07_18135</name>
</gene>
<reference evidence="2 3" key="1">
    <citation type="submission" date="2020-04" db="EMBL/GenBank/DDBJ databases">
        <title>MicrobeNet Type strains.</title>
        <authorList>
            <person name="Nicholson A.C."/>
        </authorList>
    </citation>
    <scope>NUCLEOTIDE SEQUENCE [LARGE SCALE GENOMIC DNA]</scope>
    <source>
        <strain evidence="2 3">DSM 44445</strain>
    </source>
</reference>
<organism evidence="2 3">
    <name type="scientific">Nocardia veterana</name>
    <dbReference type="NCBI Taxonomy" id="132249"/>
    <lineage>
        <taxon>Bacteria</taxon>
        <taxon>Bacillati</taxon>
        <taxon>Actinomycetota</taxon>
        <taxon>Actinomycetes</taxon>
        <taxon>Mycobacteriales</taxon>
        <taxon>Nocardiaceae</taxon>
        <taxon>Nocardia</taxon>
    </lineage>
</organism>
<dbReference type="GO" id="GO:0005829">
    <property type="term" value="C:cytosol"/>
    <property type="evidence" value="ECO:0007669"/>
    <property type="project" value="TreeGrafter"/>
</dbReference>
<dbReference type="SUPFAM" id="SSF51430">
    <property type="entry name" value="NAD(P)-linked oxidoreductase"/>
    <property type="match status" value="1"/>
</dbReference>
<accession>A0A7X6RJF9</accession>